<evidence type="ECO:0000313" key="1">
    <source>
        <dbReference type="EMBL" id="MBO1361966.1"/>
    </source>
</evidence>
<dbReference type="Pfam" id="PF06718">
    <property type="entry name" value="DUF1203"/>
    <property type="match status" value="1"/>
</dbReference>
<proteinExistence type="predicted"/>
<protein>
    <submittedName>
        <fullName evidence="1">DUF1203 domain-containing protein</fullName>
    </submittedName>
</protein>
<gene>
    <name evidence="1" type="ORF">J2D73_19475</name>
</gene>
<dbReference type="InterPro" id="IPR009593">
    <property type="entry name" value="DUF1203"/>
</dbReference>
<dbReference type="PIRSF" id="PIRSF034110">
    <property type="entry name" value="DUF1203"/>
    <property type="match status" value="1"/>
</dbReference>
<reference evidence="1 2" key="1">
    <citation type="submission" date="2021-03" db="EMBL/GenBank/DDBJ databases">
        <title>The complete genome sequence of Acetobacter sacchari TBRC 11175.</title>
        <authorList>
            <person name="Charoenyingcharoen P."/>
            <person name="Yukphan P."/>
        </authorList>
    </citation>
    <scope>NUCLEOTIDE SEQUENCE [LARGE SCALE GENOMIC DNA]</scope>
    <source>
        <strain evidence="1 2">TBRC 11175</strain>
    </source>
</reference>
<comment type="caution">
    <text evidence="1">The sequence shown here is derived from an EMBL/GenBank/DDBJ whole genome shotgun (WGS) entry which is preliminary data.</text>
</comment>
<evidence type="ECO:0000313" key="2">
    <source>
        <dbReference type="Proteomes" id="UP000664771"/>
    </source>
</evidence>
<dbReference type="RefSeq" id="WP_207884022.1">
    <property type="nucleotide sequence ID" value="NZ_JAFVMF010000038.1"/>
</dbReference>
<sequence length="154" mass="17221">MFCIQGLDASEFTWLSRLSDEELSVIGARRCVVDAQPGVPDRIEIRDLEIGENAILLNYEHQPAVMPYRSRQAIFIKEGAACAANIIDTIPEAIRIRMISLRAFNVAGEIIDADLSEGTDLQPLIERFFANPDVSYLHAHYAKRGCYAARIVRA</sequence>
<organism evidence="1 2">
    <name type="scientific">Acetobacter sacchari</name>
    <dbReference type="NCBI Taxonomy" id="2661687"/>
    <lineage>
        <taxon>Bacteria</taxon>
        <taxon>Pseudomonadati</taxon>
        <taxon>Pseudomonadota</taxon>
        <taxon>Alphaproteobacteria</taxon>
        <taxon>Acetobacterales</taxon>
        <taxon>Acetobacteraceae</taxon>
        <taxon>Acetobacter</taxon>
    </lineage>
</organism>
<dbReference type="EMBL" id="JAFVMF010000038">
    <property type="protein sequence ID" value="MBO1361966.1"/>
    <property type="molecule type" value="Genomic_DNA"/>
</dbReference>
<dbReference type="Proteomes" id="UP000664771">
    <property type="component" value="Unassembled WGS sequence"/>
</dbReference>
<keyword evidence="2" id="KW-1185">Reference proteome</keyword>
<name>A0ABS3M1J7_9PROT</name>
<accession>A0ABS3M1J7</accession>